<keyword evidence="3" id="KW-0813">Transport</keyword>
<evidence type="ECO:0000256" key="5">
    <source>
        <dbReference type="ARBA" id="ARBA00022617"/>
    </source>
</evidence>
<evidence type="ECO:0000256" key="10">
    <source>
        <dbReference type="ARBA" id="ARBA00023004"/>
    </source>
</evidence>
<name>A0A7W9U498_9BURK</name>
<dbReference type="SUPFAM" id="SSF81342">
    <property type="entry name" value="Transmembrane di-heme cytochromes"/>
    <property type="match status" value="1"/>
</dbReference>
<keyword evidence="9 13" id="KW-1133">Transmembrane helix</keyword>
<feature type="transmembrane region" description="Helical" evidence="13">
    <location>
        <begin position="136"/>
        <end position="157"/>
    </location>
</feature>
<evidence type="ECO:0000256" key="1">
    <source>
        <dbReference type="ARBA" id="ARBA00001970"/>
    </source>
</evidence>
<dbReference type="EMBL" id="JACHBW010000031">
    <property type="protein sequence ID" value="MBB6106757.1"/>
    <property type="molecule type" value="Genomic_DNA"/>
</dbReference>
<accession>A0A7W9U498</accession>
<comment type="subcellular location">
    <subcellularLocation>
        <location evidence="2">Cell membrane</location>
        <topology evidence="2">Multi-pass membrane protein</topology>
    </subcellularLocation>
</comment>
<comment type="caution">
    <text evidence="15">The sequence shown here is derived from an EMBL/GenBank/DDBJ whole genome shotgun (WGS) entry which is preliminary data.</text>
</comment>
<evidence type="ECO:0000256" key="12">
    <source>
        <dbReference type="ARBA" id="ARBA00037975"/>
    </source>
</evidence>
<evidence type="ECO:0000256" key="7">
    <source>
        <dbReference type="ARBA" id="ARBA00022723"/>
    </source>
</evidence>
<keyword evidence="11 13" id="KW-0472">Membrane</keyword>
<comment type="similarity">
    <text evidence="12">Belongs to the cytochrome b561 family.</text>
</comment>
<evidence type="ECO:0000256" key="11">
    <source>
        <dbReference type="ARBA" id="ARBA00023136"/>
    </source>
</evidence>
<evidence type="ECO:0000256" key="3">
    <source>
        <dbReference type="ARBA" id="ARBA00022448"/>
    </source>
</evidence>
<keyword evidence="6 13" id="KW-0812">Transmembrane</keyword>
<evidence type="ECO:0000259" key="14">
    <source>
        <dbReference type="Pfam" id="PF01292"/>
    </source>
</evidence>
<keyword evidence="10" id="KW-0408">Iron</keyword>
<evidence type="ECO:0000256" key="13">
    <source>
        <dbReference type="SAM" id="Phobius"/>
    </source>
</evidence>
<evidence type="ECO:0000313" key="15">
    <source>
        <dbReference type="EMBL" id="MBB6106757.1"/>
    </source>
</evidence>
<evidence type="ECO:0000256" key="9">
    <source>
        <dbReference type="ARBA" id="ARBA00022989"/>
    </source>
</evidence>
<feature type="transmembrane region" description="Helical" evidence="13">
    <location>
        <begin position="12"/>
        <end position="32"/>
    </location>
</feature>
<dbReference type="PANTHER" id="PTHR30529:SF1">
    <property type="entry name" value="CYTOCHROME B561 HOMOLOG 2"/>
    <property type="match status" value="1"/>
</dbReference>
<evidence type="ECO:0000256" key="4">
    <source>
        <dbReference type="ARBA" id="ARBA00022475"/>
    </source>
</evidence>
<dbReference type="GO" id="GO:0020037">
    <property type="term" value="F:heme binding"/>
    <property type="evidence" value="ECO:0007669"/>
    <property type="project" value="TreeGrafter"/>
</dbReference>
<dbReference type="InterPro" id="IPR052168">
    <property type="entry name" value="Cytochrome_b561_oxidase"/>
</dbReference>
<sequence>MKDSARYPFSVSLLHWLLAIALIGNLVIGWLLDDREELLPLHKSVGIAILALALTRLMNRLRVRDRLPPSVNEVDTLANFVEAAVHRLLYVLMIVAPLLGWLKTNAAGHAASFFGLFSLPTLLSRSRELAHWLGQFHMIAAYSLAALIGLHVLGSLVHRLLSGSNILPRILPLPRRTVRRAKHVPR</sequence>
<protein>
    <submittedName>
        <fullName evidence="15">Cytochrome b561</fullName>
    </submittedName>
</protein>
<dbReference type="Proteomes" id="UP000571554">
    <property type="component" value="Unassembled WGS sequence"/>
</dbReference>
<gene>
    <name evidence="15" type="ORF">F4827_006633</name>
</gene>
<dbReference type="GO" id="GO:0046872">
    <property type="term" value="F:metal ion binding"/>
    <property type="evidence" value="ECO:0007669"/>
    <property type="project" value="UniProtKB-KW"/>
</dbReference>
<keyword evidence="16" id="KW-1185">Reference proteome</keyword>
<evidence type="ECO:0000256" key="2">
    <source>
        <dbReference type="ARBA" id="ARBA00004651"/>
    </source>
</evidence>
<dbReference type="Pfam" id="PF01292">
    <property type="entry name" value="Ni_hydr_CYTB"/>
    <property type="match status" value="1"/>
</dbReference>
<keyword evidence="4" id="KW-1003">Cell membrane</keyword>
<dbReference type="PANTHER" id="PTHR30529">
    <property type="entry name" value="CYTOCHROME B561"/>
    <property type="match status" value="1"/>
</dbReference>
<reference evidence="15 16" key="1">
    <citation type="submission" date="2020-08" db="EMBL/GenBank/DDBJ databases">
        <title>Above-ground endophytic microbial communities from plants in different locations in the United States.</title>
        <authorList>
            <person name="Frank C."/>
        </authorList>
    </citation>
    <scope>NUCLEOTIDE SEQUENCE [LARGE SCALE GENOMIC DNA]</scope>
    <source>
        <strain evidence="15 16">WP4_2_2</strain>
    </source>
</reference>
<keyword evidence="8" id="KW-0249">Electron transport</keyword>
<dbReference type="RefSeq" id="WP_183732490.1">
    <property type="nucleotide sequence ID" value="NZ_JACHBW010000031.1"/>
</dbReference>
<keyword evidence="5" id="KW-0349">Heme</keyword>
<feature type="transmembrane region" description="Helical" evidence="13">
    <location>
        <begin position="106"/>
        <end position="124"/>
    </location>
</feature>
<evidence type="ECO:0000256" key="6">
    <source>
        <dbReference type="ARBA" id="ARBA00022692"/>
    </source>
</evidence>
<dbReference type="AlphaFoldDB" id="A0A7W9U498"/>
<feature type="transmembrane region" description="Helical" evidence="13">
    <location>
        <begin position="77"/>
        <end position="100"/>
    </location>
</feature>
<evidence type="ECO:0000256" key="8">
    <source>
        <dbReference type="ARBA" id="ARBA00022982"/>
    </source>
</evidence>
<keyword evidence="7" id="KW-0479">Metal-binding</keyword>
<evidence type="ECO:0000313" key="16">
    <source>
        <dbReference type="Proteomes" id="UP000571554"/>
    </source>
</evidence>
<dbReference type="InterPro" id="IPR011577">
    <property type="entry name" value="Cyt_b561_bac/Ni-Hgenase"/>
</dbReference>
<organism evidence="15 16">
    <name type="scientific">Paraburkholderia bannensis</name>
    <dbReference type="NCBI Taxonomy" id="765414"/>
    <lineage>
        <taxon>Bacteria</taxon>
        <taxon>Pseudomonadati</taxon>
        <taxon>Pseudomonadota</taxon>
        <taxon>Betaproteobacteria</taxon>
        <taxon>Burkholderiales</taxon>
        <taxon>Burkholderiaceae</taxon>
        <taxon>Paraburkholderia</taxon>
    </lineage>
</organism>
<dbReference type="GO" id="GO:0009055">
    <property type="term" value="F:electron transfer activity"/>
    <property type="evidence" value="ECO:0007669"/>
    <property type="project" value="InterPro"/>
</dbReference>
<dbReference type="GO" id="GO:0022904">
    <property type="term" value="P:respiratory electron transport chain"/>
    <property type="evidence" value="ECO:0007669"/>
    <property type="project" value="InterPro"/>
</dbReference>
<proteinExistence type="inferred from homology"/>
<dbReference type="GO" id="GO:0005886">
    <property type="term" value="C:plasma membrane"/>
    <property type="evidence" value="ECO:0007669"/>
    <property type="project" value="UniProtKB-SubCell"/>
</dbReference>
<feature type="domain" description="Cytochrome b561 bacterial/Ni-hydrogenase" evidence="14">
    <location>
        <begin position="6"/>
        <end position="172"/>
    </location>
</feature>
<comment type="cofactor">
    <cofactor evidence="1">
        <name>heme b</name>
        <dbReference type="ChEBI" id="CHEBI:60344"/>
    </cofactor>
</comment>
<dbReference type="InterPro" id="IPR016174">
    <property type="entry name" value="Di-haem_cyt_TM"/>
</dbReference>